<keyword evidence="1" id="KW-0472">Membrane</keyword>
<keyword evidence="3" id="KW-1185">Reference proteome</keyword>
<dbReference type="EMBL" id="FXYD01000002">
    <property type="protein sequence ID" value="SMX37127.1"/>
    <property type="molecule type" value="Genomic_DNA"/>
</dbReference>
<accession>A0A238K3V4</accession>
<evidence type="ECO:0000256" key="1">
    <source>
        <dbReference type="SAM" id="Phobius"/>
    </source>
</evidence>
<sequence>MDREELNVWSLSYGELDFVQGYRHAMRTGLALQLVHFRSRGYFPGTLMKLQTTRFSMLRKSWAPMSIYTICNLTLPAVTALISYAIWGFAGRMRGIARNSILCLLRNVPDQAQPSTLSLILVSVGRC</sequence>
<dbReference type="AlphaFoldDB" id="A0A238K3V4"/>
<keyword evidence="1" id="KW-1133">Transmembrane helix</keyword>
<feature type="transmembrane region" description="Helical" evidence="1">
    <location>
        <begin position="67"/>
        <end position="90"/>
    </location>
</feature>
<reference evidence="3" key="1">
    <citation type="submission" date="2017-05" db="EMBL/GenBank/DDBJ databases">
        <authorList>
            <person name="Rodrigo-Torres L."/>
            <person name="Arahal R. D."/>
            <person name="Lucena T."/>
        </authorList>
    </citation>
    <scope>NUCLEOTIDE SEQUENCE [LARGE SCALE GENOMIC DNA]</scope>
    <source>
        <strain evidence="3">CECT 8868</strain>
    </source>
</reference>
<organism evidence="2 3">
    <name type="scientific">Octadecabacter ascidiaceicola</name>
    <dbReference type="NCBI Taxonomy" id="1655543"/>
    <lineage>
        <taxon>Bacteria</taxon>
        <taxon>Pseudomonadati</taxon>
        <taxon>Pseudomonadota</taxon>
        <taxon>Alphaproteobacteria</taxon>
        <taxon>Rhodobacterales</taxon>
        <taxon>Roseobacteraceae</taxon>
        <taxon>Octadecabacter</taxon>
    </lineage>
</organism>
<proteinExistence type="predicted"/>
<dbReference type="Proteomes" id="UP000203464">
    <property type="component" value="Unassembled WGS sequence"/>
</dbReference>
<gene>
    <name evidence="2" type="ORF">OCA8868_01287</name>
</gene>
<keyword evidence="1" id="KW-0812">Transmembrane</keyword>
<evidence type="ECO:0000313" key="2">
    <source>
        <dbReference type="EMBL" id="SMX37127.1"/>
    </source>
</evidence>
<evidence type="ECO:0000313" key="3">
    <source>
        <dbReference type="Proteomes" id="UP000203464"/>
    </source>
</evidence>
<name>A0A238K3V4_9RHOB</name>
<protein>
    <submittedName>
        <fullName evidence="2">Uncharacterized protein</fullName>
    </submittedName>
</protein>